<sequence length="797" mass="89268">MTQTYFKTAWRAIRKNQGFTFLNIFGLAMGITCFMLLCAYLVHEWNYDRFYPNIDRLAWVSYGYKGDSENEYQYVPTTPTAAAPTLKNEFAEVEEAIRLAEYSGEGVVKTATQTVVETQLMLADEGFFQVLNYPFVQGALSTELLSEPYQIVITQDLAKKYFRDQSALGQTLVIDNQPWKVTGVVENPPTNTRFNFHAVLSNKHLKRFQEQVWHSANDVTLLLLKNADSFDPLQKQVTAFIDQRFRTSPDKAASVQVNIEKLSDVHLFSKAGRGNLMYIYIFAALAVAIIVLASVNFTNLILARSSERAKEVGVKKVLGAARYAIFYQFLLECALMISIATLIGLFFTWLLLPAFSQYIGVEMQLQLWREPLFYLALILFTVFMSLLGGGWPAWMISCLRPLRILKGKGATAKEGFGSAKALVVLQFCISLLFITCTLFATRQLQFLQQTNTGLNREQVIVLNGSVLKDADRTALKNDLLRLNAVKGVTASYDSPVSVQGGYTASDIEGKGNDVAISVTAIPVEKDFLTVFEIPIVAGENLTEADILRARDTSTAQEYSFMINKLAAQAMGFSQDEAIGKRMNLNGRIGRIKTVVDNFNFASLKEEVQPIVIFPEYDYFGNIFVKVDQHADMAATLGAIGASWKRIKPDIPFESHFLDDDYAALYKHERQTAKIMGLFSGITISIACLGLFALSAYAAQQRIKEIGIRKVLGASVARIVTLLTIDFVTLVIIALCISIPITWWIMHRWLEEFTYHINIEWWIFLIAGVATIAIAFLTVSFQAIRAALANPINSLRDE</sequence>
<dbReference type="InterPro" id="IPR003838">
    <property type="entry name" value="ABC3_permease_C"/>
</dbReference>
<accession>A0A2T8HLA2</accession>
<feature type="transmembrane region" description="Helical" evidence="6">
    <location>
        <begin position="760"/>
        <end position="783"/>
    </location>
</feature>
<keyword evidence="2" id="KW-1003">Cell membrane</keyword>
<comment type="subcellular location">
    <subcellularLocation>
        <location evidence="1">Cell membrane</location>
        <topology evidence="1">Multi-pass membrane protein</topology>
    </subcellularLocation>
</comment>
<dbReference type="OrthoDB" id="1451596at2"/>
<comment type="caution">
    <text evidence="9">The sequence shown here is derived from an EMBL/GenBank/DDBJ whole genome shotgun (WGS) entry which is preliminary data.</text>
</comment>
<name>A0A2T8HLA2_9SPHI</name>
<keyword evidence="5 6" id="KW-0472">Membrane</keyword>
<evidence type="ECO:0000259" key="7">
    <source>
        <dbReference type="Pfam" id="PF02687"/>
    </source>
</evidence>
<feature type="domain" description="MacB-like periplasmic core" evidence="8">
    <location>
        <begin position="20"/>
        <end position="239"/>
    </location>
</feature>
<feature type="transmembrane region" description="Helical" evidence="6">
    <location>
        <begin position="277"/>
        <end position="303"/>
    </location>
</feature>
<organism evidence="9 10">
    <name type="scientific">Sphingobacterium corticibacter</name>
    <dbReference type="NCBI Taxonomy" id="2171749"/>
    <lineage>
        <taxon>Bacteria</taxon>
        <taxon>Pseudomonadati</taxon>
        <taxon>Bacteroidota</taxon>
        <taxon>Sphingobacteriia</taxon>
        <taxon>Sphingobacteriales</taxon>
        <taxon>Sphingobacteriaceae</taxon>
        <taxon>Sphingobacterium</taxon>
    </lineage>
</organism>
<keyword evidence="10" id="KW-1185">Reference proteome</keyword>
<evidence type="ECO:0000256" key="6">
    <source>
        <dbReference type="SAM" id="Phobius"/>
    </source>
</evidence>
<proteinExistence type="predicted"/>
<feature type="transmembrane region" description="Helical" evidence="6">
    <location>
        <begin position="718"/>
        <end position="740"/>
    </location>
</feature>
<evidence type="ECO:0000256" key="2">
    <source>
        <dbReference type="ARBA" id="ARBA00022475"/>
    </source>
</evidence>
<dbReference type="GO" id="GO:0022857">
    <property type="term" value="F:transmembrane transporter activity"/>
    <property type="evidence" value="ECO:0007669"/>
    <property type="project" value="TreeGrafter"/>
</dbReference>
<feature type="transmembrane region" description="Helical" evidence="6">
    <location>
        <begin position="417"/>
        <end position="440"/>
    </location>
</feature>
<evidence type="ECO:0000256" key="4">
    <source>
        <dbReference type="ARBA" id="ARBA00022989"/>
    </source>
</evidence>
<dbReference type="GO" id="GO:0005886">
    <property type="term" value="C:plasma membrane"/>
    <property type="evidence" value="ECO:0007669"/>
    <property type="project" value="UniProtKB-SubCell"/>
</dbReference>
<dbReference type="Pfam" id="PF02687">
    <property type="entry name" value="FtsX"/>
    <property type="match status" value="2"/>
</dbReference>
<keyword evidence="3 6" id="KW-0812">Transmembrane</keyword>
<keyword evidence="4 6" id="KW-1133">Transmembrane helix</keyword>
<feature type="domain" description="ABC3 transporter permease C-terminal" evidence="7">
    <location>
        <begin position="285"/>
        <end position="397"/>
    </location>
</feature>
<dbReference type="InterPro" id="IPR050250">
    <property type="entry name" value="Macrolide_Exporter_MacB"/>
</dbReference>
<dbReference type="Proteomes" id="UP000245627">
    <property type="component" value="Unassembled WGS sequence"/>
</dbReference>
<dbReference type="EMBL" id="QDKG01000001">
    <property type="protein sequence ID" value="PVH26170.1"/>
    <property type="molecule type" value="Genomic_DNA"/>
</dbReference>
<gene>
    <name evidence="9" type="ORF">DC487_00655</name>
</gene>
<evidence type="ECO:0000256" key="5">
    <source>
        <dbReference type="ARBA" id="ARBA00023136"/>
    </source>
</evidence>
<evidence type="ECO:0000256" key="1">
    <source>
        <dbReference type="ARBA" id="ARBA00004651"/>
    </source>
</evidence>
<protein>
    <submittedName>
        <fullName evidence="9">ABC transporter permease</fullName>
    </submittedName>
</protein>
<evidence type="ECO:0000259" key="8">
    <source>
        <dbReference type="Pfam" id="PF12704"/>
    </source>
</evidence>
<evidence type="ECO:0000256" key="3">
    <source>
        <dbReference type="ARBA" id="ARBA00022692"/>
    </source>
</evidence>
<dbReference type="PANTHER" id="PTHR30572:SF18">
    <property type="entry name" value="ABC-TYPE MACROLIDE FAMILY EXPORT SYSTEM PERMEASE COMPONENT 2"/>
    <property type="match status" value="1"/>
</dbReference>
<dbReference type="AlphaFoldDB" id="A0A2T8HLA2"/>
<feature type="transmembrane region" description="Helical" evidence="6">
    <location>
        <begin position="324"/>
        <end position="352"/>
    </location>
</feature>
<reference evidence="9 10" key="1">
    <citation type="submission" date="2018-04" db="EMBL/GenBank/DDBJ databases">
        <title>Sphingobacterium cortibacter sp. nov.</title>
        <authorList>
            <person name="Li Y."/>
        </authorList>
    </citation>
    <scope>NUCLEOTIDE SEQUENCE [LARGE SCALE GENOMIC DNA]</scope>
    <source>
        <strain evidence="9 10">2c-3</strain>
    </source>
</reference>
<feature type="transmembrane region" description="Helical" evidence="6">
    <location>
        <begin position="372"/>
        <end position="396"/>
    </location>
</feature>
<feature type="transmembrane region" description="Helical" evidence="6">
    <location>
        <begin position="21"/>
        <end position="42"/>
    </location>
</feature>
<feature type="transmembrane region" description="Helical" evidence="6">
    <location>
        <begin position="674"/>
        <end position="697"/>
    </location>
</feature>
<evidence type="ECO:0000313" key="10">
    <source>
        <dbReference type="Proteomes" id="UP000245627"/>
    </source>
</evidence>
<dbReference type="Pfam" id="PF12704">
    <property type="entry name" value="MacB_PCD"/>
    <property type="match status" value="2"/>
</dbReference>
<dbReference type="RefSeq" id="WP_116774015.1">
    <property type="nucleotide sequence ID" value="NZ_QDKG01000001.1"/>
</dbReference>
<dbReference type="PANTHER" id="PTHR30572">
    <property type="entry name" value="MEMBRANE COMPONENT OF TRANSPORTER-RELATED"/>
    <property type="match status" value="1"/>
</dbReference>
<feature type="domain" description="MacB-like periplasmic core" evidence="8">
    <location>
        <begin position="439"/>
        <end position="639"/>
    </location>
</feature>
<dbReference type="InterPro" id="IPR025857">
    <property type="entry name" value="MacB_PCD"/>
</dbReference>
<evidence type="ECO:0000313" key="9">
    <source>
        <dbReference type="EMBL" id="PVH26170.1"/>
    </source>
</evidence>
<feature type="domain" description="ABC3 transporter permease C-terminal" evidence="7">
    <location>
        <begin position="677"/>
        <end position="786"/>
    </location>
</feature>